<dbReference type="PANTHER" id="PTHR30514:SF18">
    <property type="entry name" value="RPIR-FAMILY TRANSCRIPTIONAL REGULATOR"/>
    <property type="match status" value="1"/>
</dbReference>
<keyword evidence="4" id="KW-1185">Reference proteome</keyword>
<dbReference type="GO" id="GO:0003677">
    <property type="term" value="F:DNA binding"/>
    <property type="evidence" value="ECO:0007669"/>
    <property type="project" value="InterPro"/>
</dbReference>
<protein>
    <submittedName>
        <fullName evidence="3">MurR/RpiR family transcriptional regulator</fullName>
    </submittedName>
</protein>
<reference evidence="3" key="1">
    <citation type="submission" date="2021-03" db="EMBL/GenBank/DDBJ databases">
        <title>Whole genome sequence of Streptomyces bomunensis MMS17-BM035.</title>
        <authorList>
            <person name="Lee J.H."/>
        </authorList>
    </citation>
    <scope>NUCLEOTIDE SEQUENCE</scope>
    <source>
        <strain evidence="3">MMS17-BM035</strain>
    </source>
</reference>
<dbReference type="Proteomes" id="UP000670475">
    <property type="component" value="Unassembled WGS sequence"/>
</dbReference>
<dbReference type="EMBL" id="JAGIQL010000012">
    <property type="protein sequence ID" value="MBP0456923.1"/>
    <property type="molecule type" value="Genomic_DNA"/>
</dbReference>
<dbReference type="AlphaFoldDB" id="A0A940RWA7"/>
<dbReference type="InterPro" id="IPR046348">
    <property type="entry name" value="SIS_dom_sf"/>
</dbReference>
<dbReference type="InterPro" id="IPR009057">
    <property type="entry name" value="Homeodomain-like_sf"/>
</dbReference>
<dbReference type="InterPro" id="IPR036388">
    <property type="entry name" value="WH-like_DNA-bd_sf"/>
</dbReference>
<evidence type="ECO:0000259" key="2">
    <source>
        <dbReference type="PROSITE" id="PS51464"/>
    </source>
</evidence>
<feature type="domain" description="SIS" evidence="2">
    <location>
        <begin position="114"/>
        <end position="252"/>
    </location>
</feature>
<dbReference type="InterPro" id="IPR001347">
    <property type="entry name" value="SIS_dom"/>
</dbReference>
<dbReference type="GO" id="GO:0097367">
    <property type="term" value="F:carbohydrate derivative binding"/>
    <property type="evidence" value="ECO:0007669"/>
    <property type="project" value="InterPro"/>
</dbReference>
<dbReference type="PROSITE" id="PS51071">
    <property type="entry name" value="HTH_RPIR"/>
    <property type="match status" value="1"/>
</dbReference>
<sequence>MLAERIAACSSELSRTDRLIADHLLEHLDDVPFLRAAEIADSLGVSAASVTRFAQRLGFDGYPHLQDAVRGDLRAVLAPQTAPTGGEGRYARIWEREARNLEQLRELPDDVLDAASRMIAGAGAVWVLGGRASESAAAALAFSLARVRGDVRRVTSAILHDYQPLLDVGPDDLLIAFTFRRYTRSTADIGRMFAARGVPVLLVTDDGSPSLAKDAELVLRVSGKASGGLPSTTAATSLGLALTLGVVGHLGPERLEAGERLSRNMDIFEG</sequence>
<dbReference type="SUPFAM" id="SSF46689">
    <property type="entry name" value="Homeodomain-like"/>
    <property type="match status" value="1"/>
</dbReference>
<dbReference type="SUPFAM" id="SSF53697">
    <property type="entry name" value="SIS domain"/>
    <property type="match status" value="1"/>
</dbReference>
<organism evidence="3 4">
    <name type="scientific">Streptomyces montanisoli</name>
    <dbReference type="NCBI Taxonomy" id="2798581"/>
    <lineage>
        <taxon>Bacteria</taxon>
        <taxon>Bacillati</taxon>
        <taxon>Actinomycetota</taxon>
        <taxon>Actinomycetes</taxon>
        <taxon>Kitasatosporales</taxon>
        <taxon>Streptomycetaceae</taxon>
        <taxon>Streptomyces</taxon>
    </lineage>
</organism>
<dbReference type="InterPro" id="IPR000281">
    <property type="entry name" value="HTH_RpiR"/>
</dbReference>
<dbReference type="RefSeq" id="WP_209338702.1">
    <property type="nucleotide sequence ID" value="NZ_JAGIQL010000012.1"/>
</dbReference>
<feature type="domain" description="HTH rpiR-type" evidence="1">
    <location>
        <begin position="1"/>
        <end position="76"/>
    </location>
</feature>
<dbReference type="InterPro" id="IPR047640">
    <property type="entry name" value="RpiR-like"/>
</dbReference>
<evidence type="ECO:0000313" key="4">
    <source>
        <dbReference type="Proteomes" id="UP000670475"/>
    </source>
</evidence>
<dbReference type="Pfam" id="PF01418">
    <property type="entry name" value="HTH_6"/>
    <property type="match status" value="1"/>
</dbReference>
<name>A0A940RWA7_9ACTN</name>
<evidence type="ECO:0000259" key="1">
    <source>
        <dbReference type="PROSITE" id="PS51071"/>
    </source>
</evidence>
<dbReference type="Pfam" id="PF01380">
    <property type="entry name" value="SIS"/>
    <property type="match status" value="1"/>
</dbReference>
<gene>
    <name evidence="3" type="ORF">JFN87_05300</name>
</gene>
<dbReference type="PANTHER" id="PTHR30514">
    <property type="entry name" value="GLUCOKINASE"/>
    <property type="match status" value="1"/>
</dbReference>
<dbReference type="Gene3D" id="3.40.50.10490">
    <property type="entry name" value="Glucose-6-phosphate isomerase like protein, domain 1"/>
    <property type="match status" value="1"/>
</dbReference>
<evidence type="ECO:0000313" key="3">
    <source>
        <dbReference type="EMBL" id="MBP0456923.1"/>
    </source>
</evidence>
<accession>A0A940RWA7</accession>
<dbReference type="PROSITE" id="PS51464">
    <property type="entry name" value="SIS"/>
    <property type="match status" value="1"/>
</dbReference>
<proteinExistence type="predicted"/>
<dbReference type="Gene3D" id="1.10.10.10">
    <property type="entry name" value="Winged helix-like DNA-binding domain superfamily/Winged helix DNA-binding domain"/>
    <property type="match status" value="1"/>
</dbReference>
<dbReference type="GO" id="GO:1901135">
    <property type="term" value="P:carbohydrate derivative metabolic process"/>
    <property type="evidence" value="ECO:0007669"/>
    <property type="project" value="InterPro"/>
</dbReference>
<dbReference type="GO" id="GO:0003700">
    <property type="term" value="F:DNA-binding transcription factor activity"/>
    <property type="evidence" value="ECO:0007669"/>
    <property type="project" value="InterPro"/>
</dbReference>
<comment type="caution">
    <text evidence="3">The sequence shown here is derived from an EMBL/GenBank/DDBJ whole genome shotgun (WGS) entry which is preliminary data.</text>
</comment>